<dbReference type="GO" id="GO:0016020">
    <property type="term" value="C:membrane"/>
    <property type="evidence" value="ECO:0007669"/>
    <property type="project" value="UniProtKB-SubCell"/>
</dbReference>
<comment type="caution">
    <text evidence="7">The sequence shown here is derived from an EMBL/GenBank/DDBJ whole genome shotgun (WGS) entry which is preliminary data.</text>
</comment>
<evidence type="ECO:0000256" key="2">
    <source>
        <dbReference type="ARBA" id="ARBA00022692"/>
    </source>
</evidence>
<keyword evidence="3 5" id="KW-1133">Transmembrane helix</keyword>
<dbReference type="AlphaFoldDB" id="A0A4R6R9I3"/>
<comment type="subcellular location">
    <subcellularLocation>
        <location evidence="1">Membrane</location>
        <topology evidence="1">Multi-pass membrane protein</topology>
    </subcellularLocation>
</comment>
<dbReference type="SUPFAM" id="SSF161111">
    <property type="entry name" value="Cation efflux protein transmembrane domain-like"/>
    <property type="match status" value="1"/>
</dbReference>
<feature type="transmembrane region" description="Helical" evidence="5">
    <location>
        <begin position="77"/>
        <end position="101"/>
    </location>
</feature>
<evidence type="ECO:0000313" key="7">
    <source>
        <dbReference type="EMBL" id="TDP82713.1"/>
    </source>
</evidence>
<keyword evidence="4 5" id="KW-0472">Membrane</keyword>
<evidence type="ECO:0000256" key="1">
    <source>
        <dbReference type="ARBA" id="ARBA00004141"/>
    </source>
</evidence>
<accession>A0A4R6R9I3</accession>
<sequence>MTTDAETAAHRDPAYRRVLVEAALLNAAMFFVEGAVGLWIGSAALVADAVDFLEDTGIYGLGILAVGWSLRNRARAGFVMGILMTLVGLVALVQVLVRLWYGGVPSALGMSVTAAVALAVNVTVATRLAAWRGGDSSMRSIWLSTRNDALLNGLTVVAGVLVANRGAAWPDIVAGLVIAAVNLWAAREILTSARTELRAAASPS</sequence>
<dbReference type="RefSeq" id="WP_126538861.1">
    <property type="nucleotide sequence ID" value="NZ_BSPM01000007.1"/>
</dbReference>
<name>A0A4R6R9I3_9HYPH</name>
<dbReference type="Gene3D" id="1.20.1510.10">
    <property type="entry name" value="Cation efflux protein transmembrane domain"/>
    <property type="match status" value="1"/>
</dbReference>
<feature type="transmembrane region" description="Helical" evidence="5">
    <location>
        <begin position="107"/>
        <end position="128"/>
    </location>
</feature>
<feature type="domain" description="Cation efflux protein transmembrane" evidence="6">
    <location>
        <begin position="22"/>
        <end position="197"/>
    </location>
</feature>
<dbReference type="Pfam" id="PF01545">
    <property type="entry name" value="Cation_efflux"/>
    <property type="match status" value="1"/>
</dbReference>
<dbReference type="EMBL" id="SNXY01000010">
    <property type="protein sequence ID" value="TDP82713.1"/>
    <property type="molecule type" value="Genomic_DNA"/>
</dbReference>
<dbReference type="Proteomes" id="UP000294547">
    <property type="component" value="Unassembled WGS sequence"/>
</dbReference>
<dbReference type="InterPro" id="IPR027469">
    <property type="entry name" value="Cation_efflux_TMD_sf"/>
</dbReference>
<keyword evidence="8" id="KW-1185">Reference proteome</keyword>
<reference evidence="7 8" key="1">
    <citation type="submission" date="2019-03" db="EMBL/GenBank/DDBJ databases">
        <title>Genomic Encyclopedia of Type Strains, Phase IV (KMG-IV): sequencing the most valuable type-strain genomes for metagenomic binning, comparative biology and taxonomic classification.</title>
        <authorList>
            <person name="Goeker M."/>
        </authorList>
    </citation>
    <scope>NUCLEOTIDE SEQUENCE [LARGE SCALE GENOMIC DNA]</scope>
    <source>
        <strain evidence="7 8">DSM 102969</strain>
    </source>
</reference>
<feature type="transmembrane region" description="Helical" evidence="5">
    <location>
        <begin position="52"/>
        <end position="70"/>
    </location>
</feature>
<evidence type="ECO:0000256" key="5">
    <source>
        <dbReference type="SAM" id="Phobius"/>
    </source>
</evidence>
<dbReference type="OrthoDB" id="9799649at2"/>
<organism evidence="7 8">
    <name type="scientific">Oharaeibacter diazotrophicus</name>
    <dbReference type="NCBI Taxonomy" id="1920512"/>
    <lineage>
        <taxon>Bacteria</taxon>
        <taxon>Pseudomonadati</taxon>
        <taxon>Pseudomonadota</taxon>
        <taxon>Alphaproteobacteria</taxon>
        <taxon>Hyphomicrobiales</taxon>
        <taxon>Pleomorphomonadaceae</taxon>
        <taxon>Oharaeibacter</taxon>
    </lineage>
</organism>
<keyword evidence="2 5" id="KW-0812">Transmembrane</keyword>
<proteinExistence type="predicted"/>
<evidence type="ECO:0000259" key="6">
    <source>
        <dbReference type="Pfam" id="PF01545"/>
    </source>
</evidence>
<feature type="transmembrane region" description="Helical" evidence="5">
    <location>
        <begin position="18"/>
        <end position="40"/>
    </location>
</feature>
<evidence type="ECO:0000256" key="3">
    <source>
        <dbReference type="ARBA" id="ARBA00022989"/>
    </source>
</evidence>
<evidence type="ECO:0000313" key="8">
    <source>
        <dbReference type="Proteomes" id="UP000294547"/>
    </source>
</evidence>
<evidence type="ECO:0000256" key="4">
    <source>
        <dbReference type="ARBA" id="ARBA00023136"/>
    </source>
</evidence>
<protein>
    <submittedName>
        <fullName evidence="7">Co/Zn/Cd efflux system component</fullName>
    </submittedName>
</protein>
<dbReference type="GO" id="GO:0008324">
    <property type="term" value="F:monoatomic cation transmembrane transporter activity"/>
    <property type="evidence" value="ECO:0007669"/>
    <property type="project" value="InterPro"/>
</dbReference>
<gene>
    <name evidence="7" type="ORF">EDD54_3984</name>
</gene>
<dbReference type="InterPro" id="IPR058533">
    <property type="entry name" value="Cation_efflux_TM"/>
</dbReference>